<feature type="compositionally biased region" description="Basic and acidic residues" evidence="1">
    <location>
        <begin position="113"/>
        <end position="124"/>
    </location>
</feature>
<name>A0A7J0H7I8_9ERIC</name>
<gene>
    <name evidence="3" type="ORF">Acr_27g0007580</name>
    <name evidence="4" type="ORF">Acr_28g0008230</name>
</gene>
<feature type="domain" description="RIN4 pathogenic type III effector avirulence factor Avr cleavage site" evidence="2">
    <location>
        <begin position="11"/>
        <end position="40"/>
    </location>
</feature>
<evidence type="ECO:0000313" key="5">
    <source>
        <dbReference type="Proteomes" id="UP000585474"/>
    </source>
</evidence>
<feature type="domain" description="RIN4 pathogenic type III effector avirulence factor Avr cleavage site" evidence="2">
    <location>
        <begin position="195"/>
        <end position="226"/>
    </location>
</feature>
<proteinExistence type="predicted"/>
<dbReference type="InterPro" id="IPR040387">
    <property type="entry name" value="RIN4/NOI4"/>
</dbReference>
<accession>A0A7J0H7I8</accession>
<sequence>MLKMLLLCSQQRSHVPKFGNWESEDNVPYTVYFDKARKGRGGGKMINPNDPEENPDIFPNNAPPADQAPPPHTRTEPEEPIRKGPARPTHERRVSREDGDLRQITDSPARNDNPGRRTSSERSGGRGPNSSRPVRSSAGSEYSVDWSPLHPHHQAKVMDKGSASPAGEGRRSYDNSHGAPGKSKMRPRGDETPDGGAAVPRFGEWDDDPASADNYTGIFNRVREEKHGAPKSPGLGNSYGATPNQNTNDGVKCSNALSTTKTHDRVWDSCALRFSSHCRTERVFRQWNRDF</sequence>
<dbReference type="GO" id="GO:0005886">
    <property type="term" value="C:plasma membrane"/>
    <property type="evidence" value="ECO:0007669"/>
    <property type="project" value="TreeGrafter"/>
</dbReference>
<organism evidence="3 5">
    <name type="scientific">Actinidia rufa</name>
    <dbReference type="NCBI Taxonomy" id="165716"/>
    <lineage>
        <taxon>Eukaryota</taxon>
        <taxon>Viridiplantae</taxon>
        <taxon>Streptophyta</taxon>
        <taxon>Embryophyta</taxon>
        <taxon>Tracheophyta</taxon>
        <taxon>Spermatophyta</taxon>
        <taxon>Magnoliopsida</taxon>
        <taxon>eudicotyledons</taxon>
        <taxon>Gunneridae</taxon>
        <taxon>Pentapetalae</taxon>
        <taxon>asterids</taxon>
        <taxon>Ericales</taxon>
        <taxon>Actinidiaceae</taxon>
        <taxon>Actinidia</taxon>
    </lineage>
</organism>
<dbReference type="PANTHER" id="PTHR33159:SF88">
    <property type="entry name" value="RIN4 PATHOGENIC TYPE III EFFECTOR AVIRULENCE FACTOR AVR CLEAVAGE SITE DOMAIN-CONTAINING PROTEIN"/>
    <property type="match status" value="1"/>
</dbReference>
<dbReference type="PANTHER" id="PTHR33159">
    <property type="entry name" value="RPM1-INTERACTING PROTEIN 4 (RIN4) FAMILY PROTEIN"/>
    <property type="match status" value="1"/>
</dbReference>
<protein>
    <submittedName>
        <fullName evidence="3">RPM1 interacting protein 4</fullName>
    </submittedName>
</protein>
<evidence type="ECO:0000259" key="2">
    <source>
        <dbReference type="Pfam" id="PF05627"/>
    </source>
</evidence>
<evidence type="ECO:0000313" key="4">
    <source>
        <dbReference type="EMBL" id="GFZ20118.1"/>
    </source>
</evidence>
<evidence type="ECO:0000313" key="3">
    <source>
        <dbReference type="EMBL" id="GFZ19019.1"/>
    </source>
</evidence>
<evidence type="ECO:0000256" key="1">
    <source>
        <dbReference type="SAM" id="MobiDB-lite"/>
    </source>
</evidence>
<dbReference type="EMBL" id="BJWL01000027">
    <property type="protein sequence ID" value="GFZ19019.1"/>
    <property type="molecule type" value="Genomic_DNA"/>
</dbReference>
<dbReference type="AlphaFoldDB" id="A0A7J0H7I8"/>
<feature type="compositionally biased region" description="Polar residues" evidence="1">
    <location>
        <begin position="128"/>
        <end position="140"/>
    </location>
</feature>
<feature type="compositionally biased region" description="Basic and acidic residues" evidence="1">
    <location>
        <begin position="73"/>
        <end position="103"/>
    </location>
</feature>
<feature type="region of interest" description="Disordered" evidence="1">
    <location>
        <begin position="37"/>
        <end position="214"/>
    </location>
</feature>
<comment type="caution">
    <text evidence="3">The sequence shown here is derived from an EMBL/GenBank/DDBJ whole genome shotgun (WGS) entry which is preliminary data.</text>
</comment>
<dbReference type="Pfam" id="PF05627">
    <property type="entry name" value="AvrRpt-cleavage"/>
    <property type="match status" value="2"/>
</dbReference>
<keyword evidence="5" id="KW-1185">Reference proteome</keyword>
<dbReference type="OrthoDB" id="1109067at2759"/>
<reference evidence="3 5" key="1">
    <citation type="submission" date="2019-07" db="EMBL/GenBank/DDBJ databases">
        <title>De Novo Assembly of kiwifruit Actinidia rufa.</title>
        <authorList>
            <person name="Sugita-Konishi S."/>
            <person name="Sato K."/>
            <person name="Mori E."/>
            <person name="Abe Y."/>
            <person name="Kisaki G."/>
            <person name="Hamano K."/>
            <person name="Suezawa K."/>
            <person name="Otani M."/>
            <person name="Fukuda T."/>
            <person name="Manabe T."/>
            <person name="Gomi K."/>
            <person name="Tabuchi M."/>
            <person name="Akimitsu K."/>
            <person name="Kataoka I."/>
        </authorList>
    </citation>
    <scope>NUCLEOTIDE SEQUENCE [LARGE SCALE GENOMIC DNA]</scope>
    <source>
        <strain evidence="5">cv. Fuchu</strain>
        <strain evidence="3">Fuchu</strain>
    </source>
</reference>
<dbReference type="InterPro" id="IPR008700">
    <property type="entry name" value="TypeIII_avirulence_cleave"/>
</dbReference>
<dbReference type="EMBL" id="BJWL01000028">
    <property type="protein sequence ID" value="GFZ20118.1"/>
    <property type="molecule type" value="Genomic_DNA"/>
</dbReference>
<dbReference type="Proteomes" id="UP000585474">
    <property type="component" value="Unassembled WGS sequence"/>
</dbReference>